<dbReference type="EC" id="3.5.1.28" evidence="2"/>
<comment type="catalytic activity">
    <reaction evidence="1">
        <text>Hydrolyzes the link between N-acetylmuramoyl residues and L-amino acid residues in certain cell-wall glycopeptides.</text>
        <dbReference type="EC" id="3.5.1.28"/>
    </reaction>
</comment>
<dbReference type="Gene3D" id="3.40.80.10">
    <property type="entry name" value="Peptidoglycan recognition protein-like"/>
    <property type="match status" value="1"/>
</dbReference>
<dbReference type="InterPro" id="IPR051206">
    <property type="entry name" value="NAMLAA_amidase_2"/>
</dbReference>
<dbReference type="EMBL" id="BK014672">
    <property type="protein sequence ID" value="DAD67192.1"/>
    <property type="molecule type" value="Genomic_DNA"/>
</dbReference>
<feature type="domain" description="N-acetylmuramoyl-L-alanine amidase" evidence="7">
    <location>
        <begin position="31"/>
        <end position="167"/>
    </location>
</feature>
<dbReference type="GO" id="GO:0008745">
    <property type="term" value="F:N-acetylmuramoyl-L-alanine amidase activity"/>
    <property type="evidence" value="ECO:0007669"/>
    <property type="project" value="UniProtKB-EC"/>
</dbReference>
<dbReference type="GO" id="GO:0071555">
    <property type="term" value="P:cell wall organization"/>
    <property type="evidence" value="ECO:0007669"/>
    <property type="project" value="UniProtKB-KW"/>
</dbReference>
<dbReference type="GO" id="GO:0042742">
    <property type="term" value="P:defense response to bacterium"/>
    <property type="evidence" value="ECO:0007669"/>
    <property type="project" value="UniProtKB-KW"/>
</dbReference>
<dbReference type="SUPFAM" id="SSF55846">
    <property type="entry name" value="N-acetylmuramoyl-L-alanine amidase-like"/>
    <property type="match status" value="1"/>
</dbReference>
<evidence type="ECO:0000256" key="5">
    <source>
        <dbReference type="ARBA" id="ARBA00022801"/>
    </source>
</evidence>
<evidence type="ECO:0000256" key="3">
    <source>
        <dbReference type="ARBA" id="ARBA00022529"/>
    </source>
</evidence>
<dbReference type="PANTHER" id="PTHR30417">
    <property type="entry name" value="N-ACETYLMURAMOYL-L-ALANINE AMIDASE AMID"/>
    <property type="match status" value="1"/>
</dbReference>
<protein>
    <recommendedName>
        <fullName evidence="2">N-acetylmuramoyl-L-alanine amidase</fullName>
        <ecNumber evidence="2">3.5.1.28</ecNumber>
    </recommendedName>
</protein>
<evidence type="ECO:0000259" key="7">
    <source>
        <dbReference type="SMART" id="SM00644"/>
    </source>
</evidence>
<evidence type="ECO:0000313" key="8">
    <source>
        <dbReference type="EMBL" id="DAD67192.1"/>
    </source>
</evidence>
<dbReference type="InterPro" id="IPR036505">
    <property type="entry name" value="Amidase/PGRP_sf"/>
</dbReference>
<keyword evidence="6" id="KW-0961">Cell wall biogenesis/degradation</keyword>
<dbReference type="GO" id="GO:0009254">
    <property type="term" value="P:peptidoglycan turnover"/>
    <property type="evidence" value="ECO:0007669"/>
    <property type="project" value="TreeGrafter"/>
</dbReference>
<dbReference type="GO" id="GO:0001897">
    <property type="term" value="P:symbiont-mediated cytolysis of host cell"/>
    <property type="evidence" value="ECO:0007669"/>
    <property type="project" value="UniProtKB-ARBA"/>
</dbReference>
<dbReference type="CDD" id="cd06583">
    <property type="entry name" value="PGRP"/>
    <property type="match status" value="1"/>
</dbReference>
<reference evidence="8" key="1">
    <citation type="journal article" date="2021" name="Proc. Natl. Acad. Sci. U.S.A.">
        <title>A Catalog of Tens of Thousands of Viruses from Human Metagenomes Reveals Hidden Associations with Chronic Diseases.</title>
        <authorList>
            <person name="Tisza M.J."/>
            <person name="Buck C.B."/>
        </authorList>
    </citation>
    <scope>NUCLEOTIDE SEQUENCE</scope>
    <source>
        <strain evidence="8">CtXOZ1</strain>
    </source>
</reference>
<dbReference type="GO" id="GO:0009253">
    <property type="term" value="P:peptidoglycan catabolic process"/>
    <property type="evidence" value="ECO:0007669"/>
    <property type="project" value="InterPro"/>
</dbReference>
<keyword evidence="4" id="KW-0081">Bacteriolytic enzyme</keyword>
<accession>A0A8S5LB91</accession>
<dbReference type="InterPro" id="IPR002502">
    <property type="entry name" value="Amidase_domain"/>
</dbReference>
<keyword evidence="5" id="KW-0378">Hydrolase</keyword>
<dbReference type="PANTHER" id="PTHR30417:SF1">
    <property type="entry name" value="N-ACETYLMURAMOYL-L-ALANINE AMIDASE AMID"/>
    <property type="match status" value="1"/>
</dbReference>
<proteinExistence type="predicted"/>
<evidence type="ECO:0000256" key="1">
    <source>
        <dbReference type="ARBA" id="ARBA00001561"/>
    </source>
</evidence>
<evidence type="ECO:0000256" key="4">
    <source>
        <dbReference type="ARBA" id="ARBA00022638"/>
    </source>
</evidence>
<sequence length="259" mass="28664">MVNPNPNWRGDPTFLPEVLKQFGVRVQEWPGWRDRGHGDFGRIQGIVVHHTGTNTDIPGYIAQHPELGLCSQIHLNRDGTAVLTGVGIAWHAGAGWFTNWPTNAANQVSIGIEAASDGTSPWPPAMLDAYYRCCAAILWFLGKRATPDTLLGHKEYSGAAQGKWDPGGIDMNDFRARVNKYIDNPPFGGKKEETEVDFDRLDRRYRSRVPGSTVDMTPLDALLNADSHAYQTLQVVLGMSSLLKSLNERVEKLEQQKGA</sequence>
<organism evidence="8">
    <name type="scientific">Siphoviridae sp. ctXOZ1</name>
    <dbReference type="NCBI Taxonomy" id="2823585"/>
    <lineage>
        <taxon>Viruses</taxon>
        <taxon>Duplodnaviria</taxon>
        <taxon>Heunggongvirae</taxon>
        <taxon>Uroviricota</taxon>
        <taxon>Caudoviricetes</taxon>
    </lineage>
</organism>
<evidence type="ECO:0000256" key="6">
    <source>
        <dbReference type="ARBA" id="ARBA00023316"/>
    </source>
</evidence>
<evidence type="ECO:0000256" key="2">
    <source>
        <dbReference type="ARBA" id="ARBA00011901"/>
    </source>
</evidence>
<dbReference type="Pfam" id="PF01510">
    <property type="entry name" value="Amidase_2"/>
    <property type="match status" value="1"/>
</dbReference>
<keyword evidence="3" id="KW-0929">Antimicrobial</keyword>
<dbReference type="SMART" id="SM00644">
    <property type="entry name" value="Ami_2"/>
    <property type="match status" value="1"/>
</dbReference>
<name>A0A8S5LB91_9CAUD</name>